<dbReference type="EMBL" id="FWZX01000004">
    <property type="protein sequence ID" value="SMF09934.1"/>
    <property type="molecule type" value="Genomic_DNA"/>
</dbReference>
<evidence type="ECO:0000313" key="2">
    <source>
        <dbReference type="Proteomes" id="UP000192917"/>
    </source>
</evidence>
<dbReference type="STRING" id="560819.SAMN05428998_104286"/>
<evidence type="ECO:0008006" key="3">
    <source>
        <dbReference type="Google" id="ProtNLM"/>
    </source>
</evidence>
<proteinExistence type="predicted"/>
<reference evidence="1 2" key="1">
    <citation type="submission" date="2017-04" db="EMBL/GenBank/DDBJ databases">
        <authorList>
            <person name="Afonso C.L."/>
            <person name="Miller P.J."/>
            <person name="Scott M.A."/>
            <person name="Spackman E."/>
            <person name="Goraichik I."/>
            <person name="Dimitrov K.M."/>
            <person name="Suarez D.L."/>
            <person name="Swayne D.E."/>
        </authorList>
    </citation>
    <scope>NUCLEOTIDE SEQUENCE [LARGE SCALE GENOMIC DNA]</scope>
    <source>
        <strain evidence="1 2">USBA 355</strain>
    </source>
</reference>
<evidence type="ECO:0000313" key="1">
    <source>
        <dbReference type="EMBL" id="SMF09934.1"/>
    </source>
</evidence>
<accession>A0A1Y6BGM1</accession>
<name>A0A1Y6BGM1_9PROT</name>
<sequence>MSDNALNGQIVAAVQNSQANVVDIAQKEGQSIAYQKVAQATAFAVQDATDYLRNIEAIATAAQGVALSLMLETKNPFYLTVLTAAQEAVTAATTNYTAVGTAATGIATEFPAG</sequence>
<dbReference type="Proteomes" id="UP000192917">
    <property type="component" value="Unassembled WGS sequence"/>
</dbReference>
<dbReference type="AlphaFoldDB" id="A0A1Y6BGM1"/>
<organism evidence="1 2">
    <name type="scientific">Tistlia consotensis USBA 355</name>
    <dbReference type="NCBI Taxonomy" id="560819"/>
    <lineage>
        <taxon>Bacteria</taxon>
        <taxon>Pseudomonadati</taxon>
        <taxon>Pseudomonadota</taxon>
        <taxon>Alphaproteobacteria</taxon>
        <taxon>Rhodospirillales</taxon>
        <taxon>Rhodovibrionaceae</taxon>
        <taxon>Tistlia</taxon>
    </lineage>
</organism>
<protein>
    <recommendedName>
        <fullName evidence="3">Killing trait domain-containing protein</fullName>
    </recommendedName>
</protein>
<dbReference type="RefSeq" id="WP_085121978.1">
    <property type="nucleotide sequence ID" value="NZ_FWZX01000004.1"/>
</dbReference>
<gene>
    <name evidence="1" type="ORF">SAMN05428998_104286</name>
</gene>
<keyword evidence="2" id="KW-1185">Reference proteome</keyword>